<comment type="caution">
    <text evidence="1">The sequence shown here is derived from an EMBL/GenBank/DDBJ whole genome shotgun (WGS) entry which is preliminary data.</text>
</comment>
<dbReference type="NCBIfam" id="NF045536">
    <property type="entry name" value="phasin_PhaP6"/>
    <property type="match status" value="1"/>
</dbReference>
<evidence type="ECO:0000313" key="1">
    <source>
        <dbReference type="EMBL" id="TCO99860.1"/>
    </source>
</evidence>
<dbReference type="AlphaFoldDB" id="A0A4R2M1M3"/>
<name>A0A4R2M1M3_RUBGE</name>
<organism evidence="1 2">
    <name type="scientific">Rubrivivax gelatinosus</name>
    <name type="common">Rhodocyclus gelatinosus</name>
    <name type="synonym">Rhodopseudomonas gelatinosa</name>
    <dbReference type="NCBI Taxonomy" id="28068"/>
    <lineage>
        <taxon>Bacteria</taxon>
        <taxon>Pseudomonadati</taxon>
        <taxon>Pseudomonadota</taxon>
        <taxon>Betaproteobacteria</taxon>
        <taxon>Burkholderiales</taxon>
        <taxon>Sphaerotilaceae</taxon>
        <taxon>Rubrivivax</taxon>
    </lineage>
</organism>
<sequence length="132" mass="14386">MAANRHQARLARQVGELAVAVPAVVGHRLTRMALAGPMPGARDRREFSGMVSEKGVAFAHAWTAMGWQMLMAQQRLSIACWQAAFMPWLGGGAAGMRRHWEQTAHEVLAAGLAPVHRKAVANARRLGRSGRR</sequence>
<dbReference type="Proteomes" id="UP000295106">
    <property type="component" value="Unassembled WGS sequence"/>
</dbReference>
<gene>
    <name evidence="1" type="ORF">EV684_114157</name>
</gene>
<protein>
    <submittedName>
        <fullName evidence="1">Uncharacterized protein</fullName>
    </submittedName>
</protein>
<dbReference type="EMBL" id="SLXD01000014">
    <property type="protein sequence ID" value="TCO99860.1"/>
    <property type="molecule type" value="Genomic_DNA"/>
</dbReference>
<reference evidence="1 2" key="1">
    <citation type="submission" date="2019-03" db="EMBL/GenBank/DDBJ databases">
        <title>Genomic Encyclopedia of Type Strains, Phase IV (KMG-IV): sequencing the most valuable type-strain genomes for metagenomic binning, comparative biology and taxonomic classification.</title>
        <authorList>
            <person name="Goeker M."/>
        </authorList>
    </citation>
    <scope>NUCLEOTIDE SEQUENCE [LARGE SCALE GENOMIC DNA]</scope>
    <source>
        <strain evidence="1 2">DSM 1709</strain>
    </source>
</reference>
<accession>A0A4R2M1M3</accession>
<dbReference type="InterPro" id="IPR053785">
    <property type="entry name" value="PhaP6-like"/>
</dbReference>
<dbReference type="GeneID" id="99685380"/>
<dbReference type="OrthoDB" id="5625573at2"/>
<evidence type="ECO:0000313" key="2">
    <source>
        <dbReference type="Proteomes" id="UP000295106"/>
    </source>
</evidence>
<dbReference type="RefSeq" id="WP_132649166.1">
    <property type="nucleotide sequence ID" value="NZ_CP181386.1"/>
</dbReference>
<proteinExistence type="predicted"/>